<dbReference type="EMBL" id="RCZM01000003">
    <property type="protein sequence ID" value="TPG17167.1"/>
    <property type="molecule type" value="Genomic_DNA"/>
</dbReference>
<evidence type="ECO:0000313" key="2">
    <source>
        <dbReference type="Proteomes" id="UP000317722"/>
    </source>
</evidence>
<comment type="caution">
    <text evidence="1">The sequence shown here is derived from an EMBL/GenBank/DDBJ whole genome shotgun (WGS) entry which is preliminary data.</text>
</comment>
<sequence>MMTNPTCPIHSNTNAPSWSWTAAESVLPNGLPAGALTVIRIRTNNDPGREWHKTVADLVKTTLVHNRHVAYVPVDSDNPQQPINKVAALRGEGGRLGILLDEDHLVHVRDDRGRPRTYGCGVPTMDRVRELAGGWQDDYGPSLVVLDGLEKARPYAATAQDLVTFPNGITITRRALNEWRALEMSGYANTRPDAPTVVVWNDDGSPAHSEAIELLCDVAMVIVEAFSSPDGDVLTVSQRDHIDQRFPYQQAVHLD</sequence>
<proteinExistence type="predicted"/>
<gene>
    <name evidence="1" type="ORF">EAH86_10415</name>
</gene>
<evidence type="ECO:0000313" key="1">
    <source>
        <dbReference type="EMBL" id="TPG17167.1"/>
    </source>
</evidence>
<dbReference type="Proteomes" id="UP000317722">
    <property type="component" value="Unassembled WGS sequence"/>
</dbReference>
<keyword evidence="2" id="KW-1185">Reference proteome</keyword>
<accession>A0A502CV94</accession>
<dbReference type="RefSeq" id="WP_140740134.1">
    <property type="nucleotide sequence ID" value="NZ_RCZM01000003.1"/>
</dbReference>
<organism evidence="1 2">
    <name type="scientific">Pedococcus bigeumensis</name>
    <dbReference type="NCBI Taxonomy" id="433644"/>
    <lineage>
        <taxon>Bacteria</taxon>
        <taxon>Bacillati</taxon>
        <taxon>Actinomycetota</taxon>
        <taxon>Actinomycetes</taxon>
        <taxon>Micrococcales</taxon>
        <taxon>Intrasporangiaceae</taxon>
        <taxon>Pedococcus</taxon>
    </lineage>
</organism>
<dbReference type="AlphaFoldDB" id="A0A502CV94"/>
<name>A0A502CV94_9MICO</name>
<protein>
    <submittedName>
        <fullName evidence="1">Uncharacterized protein</fullName>
    </submittedName>
</protein>
<reference evidence="1 2" key="1">
    <citation type="journal article" date="2019" name="Environ. Microbiol.">
        <title>Species interactions and distinct microbial communities in high Arctic permafrost affected cryosols are associated with the CH4 and CO2 gas fluxes.</title>
        <authorList>
            <person name="Altshuler I."/>
            <person name="Hamel J."/>
            <person name="Turney S."/>
            <person name="Magnuson E."/>
            <person name="Levesque R."/>
            <person name="Greer C."/>
            <person name="Whyte L.G."/>
        </authorList>
    </citation>
    <scope>NUCLEOTIDE SEQUENCE [LARGE SCALE GENOMIC DNA]</scope>
    <source>
        <strain evidence="1 2">S9.3A</strain>
    </source>
</reference>